<evidence type="ECO:0000313" key="2">
    <source>
        <dbReference type="EMBL" id="UJO17284.1"/>
    </source>
</evidence>
<reference evidence="2" key="1">
    <citation type="submission" date="2021-12" db="EMBL/GenBank/DDBJ databases">
        <authorList>
            <person name="Zaccaron A."/>
            <person name="Stergiopoulos I."/>
        </authorList>
    </citation>
    <scope>NUCLEOTIDE SEQUENCE</scope>
    <source>
        <strain evidence="2">Race5_Kim</strain>
    </source>
</reference>
<dbReference type="RefSeq" id="XP_047761650.1">
    <property type="nucleotide sequence ID" value="XM_047905105.1"/>
</dbReference>
<dbReference type="GeneID" id="71985835"/>
<proteinExistence type="predicted"/>
<organism evidence="2 3">
    <name type="scientific">Passalora fulva</name>
    <name type="common">Tomato leaf mold</name>
    <name type="synonym">Cladosporium fulvum</name>
    <dbReference type="NCBI Taxonomy" id="5499"/>
    <lineage>
        <taxon>Eukaryota</taxon>
        <taxon>Fungi</taxon>
        <taxon>Dikarya</taxon>
        <taxon>Ascomycota</taxon>
        <taxon>Pezizomycotina</taxon>
        <taxon>Dothideomycetes</taxon>
        <taxon>Dothideomycetidae</taxon>
        <taxon>Mycosphaerellales</taxon>
        <taxon>Mycosphaerellaceae</taxon>
        <taxon>Fulvia</taxon>
    </lineage>
</organism>
<protein>
    <submittedName>
        <fullName evidence="2">Uncharacterized protein</fullName>
    </submittedName>
</protein>
<gene>
    <name evidence="2" type="ORF">CLAFUR5_05957</name>
</gene>
<feature type="region of interest" description="Disordered" evidence="1">
    <location>
        <begin position="1"/>
        <end position="94"/>
    </location>
</feature>
<feature type="compositionally biased region" description="Polar residues" evidence="1">
    <location>
        <begin position="52"/>
        <end position="94"/>
    </location>
</feature>
<feature type="compositionally biased region" description="Basic and acidic residues" evidence="1">
    <location>
        <begin position="39"/>
        <end position="48"/>
    </location>
</feature>
<feature type="compositionally biased region" description="Polar residues" evidence="1">
    <location>
        <begin position="1"/>
        <end position="11"/>
    </location>
</feature>
<accession>A0A9Q8LH06</accession>
<dbReference type="KEGG" id="ffu:CLAFUR5_05957"/>
<name>A0A9Q8LH06_PASFU</name>
<evidence type="ECO:0000256" key="1">
    <source>
        <dbReference type="SAM" id="MobiDB-lite"/>
    </source>
</evidence>
<keyword evidence="3" id="KW-1185">Reference proteome</keyword>
<reference evidence="2" key="2">
    <citation type="journal article" date="2022" name="Microb. Genom.">
        <title>A chromosome-scale genome assembly of the tomato pathogen Cladosporium fulvum reveals a compartmentalized genome architecture and the presence of a dispensable chromosome.</title>
        <authorList>
            <person name="Zaccaron A.Z."/>
            <person name="Chen L.H."/>
            <person name="Samaras A."/>
            <person name="Stergiopoulos I."/>
        </authorList>
    </citation>
    <scope>NUCLEOTIDE SEQUENCE</scope>
    <source>
        <strain evidence="2">Race5_Kim</strain>
    </source>
</reference>
<sequence length="174" mass="19292">MTPPTATSWQRLMQEGDAQLREGDTLEPNPANGGGTTTSRHEPRHEPDMAQTCPSFTPGQQGRNMITNVPQQPRSVSRQNVGAASSASYDQQHASRVFGQHDEPQSMQLQNSISYGPLPRMPTYESGAHQTLRQLAPKLQALLDLFATAYETHDMVKVEELRRRLNWAIDAKGA</sequence>
<dbReference type="AlphaFoldDB" id="A0A9Q8LH06"/>
<dbReference type="Proteomes" id="UP000756132">
    <property type="component" value="Chromosome 5"/>
</dbReference>
<dbReference type="EMBL" id="CP090167">
    <property type="protein sequence ID" value="UJO17284.1"/>
    <property type="molecule type" value="Genomic_DNA"/>
</dbReference>
<dbReference type="OrthoDB" id="10336755at2759"/>
<evidence type="ECO:0000313" key="3">
    <source>
        <dbReference type="Proteomes" id="UP000756132"/>
    </source>
</evidence>